<organism evidence="4 5">
    <name type="scientific">Umbelopsis vinacea</name>
    <dbReference type="NCBI Taxonomy" id="44442"/>
    <lineage>
        <taxon>Eukaryota</taxon>
        <taxon>Fungi</taxon>
        <taxon>Fungi incertae sedis</taxon>
        <taxon>Mucoromycota</taxon>
        <taxon>Mucoromycotina</taxon>
        <taxon>Umbelopsidomycetes</taxon>
        <taxon>Umbelopsidales</taxon>
        <taxon>Umbelopsidaceae</taxon>
        <taxon>Umbelopsis</taxon>
    </lineage>
</organism>
<dbReference type="PANTHER" id="PTHR10908">
    <property type="entry name" value="SEROTONIN N-ACETYLTRANSFERASE"/>
    <property type="match status" value="1"/>
</dbReference>
<dbReference type="EMBL" id="JAEPRA010000003">
    <property type="protein sequence ID" value="KAG2187087.1"/>
    <property type="molecule type" value="Genomic_DNA"/>
</dbReference>
<keyword evidence="5" id="KW-1185">Reference proteome</keyword>
<proteinExistence type="predicted"/>
<name>A0A8H7UME6_9FUNG</name>
<evidence type="ECO:0000313" key="5">
    <source>
        <dbReference type="Proteomes" id="UP000612746"/>
    </source>
</evidence>
<evidence type="ECO:0000256" key="1">
    <source>
        <dbReference type="ARBA" id="ARBA00022679"/>
    </source>
</evidence>
<reference evidence="4" key="1">
    <citation type="submission" date="2020-12" db="EMBL/GenBank/DDBJ databases">
        <title>Metabolic potential, ecology and presence of endohyphal bacteria is reflected in genomic diversity of Mucoromycotina.</title>
        <authorList>
            <person name="Muszewska A."/>
            <person name="Okrasinska A."/>
            <person name="Steczkiewicz K."/>
            <person name="Drgas O."/>
            <person name="Orlowska M."/>
            <person name="Perlinska-Lenart U."/>
            <person name="Aleksandrzak-Piekarczyk T."/>
            <person name="Szatraj K."/>
            <person name="Zielenkiewicz U."/>
            <person name="Pilsyk S."/>
            <person name="Malc E."/>
            <person name="Mieczkowski P."/>
            <person name="Kruszewska J.S."/>
            <person name="Biernat P."/>
            <person name="Pawlowska J."/>
        </authorList>
    </citation>
    <scope>NUCLEOTIDE SEQUENCE</scope>
    <source>
        <strain evidence="4">WA0000051536</strain>
    </source>
</reference>
<protein>
    <recommendedName>
        <fullName evidence="3">N-acetyltransferase domain-containing protein</fullName>
    </recommendedName>
</protein>
<evidence type="ECO:0000256" key="2">
    <source>
        <dbReference type="ARBA" id="ARBA00023315"/>
    </source>
</evidence>
<dbReference type="Gene3D" id="3.40.630.30">
    <property type="match status" value="1"/>
</dbReference>
<accession>A0A8H7UME6</accession>
<dbReference type="PROSITE" id="PS51186">
    <property type="entry name" value="GNAT"/>
    <property type="match status" value="1"/>
</dbReference>
<comment type="caution">
    <text evidence="4">The sequence shown here is derived from an EMBL/GenBank/DDBJ whole genome shotgun (WGS) entry which is preliminary data.</text>
</comment>
<dbReference type="InterPro" id="IPR051635">
    <property type="entry name" value="SNAT-like"/>
</dbReference>
<dbReference type="InterPro" id="IPR000182">
    <property type="entry name" value="GNAT_dom"/>
</dbReference>
<keyword evidence="1" id="KW-0808">Transferase</keyword>
<dbReference type="Proteomes" id="UP000612746">
    <property type="component" value="Unassembled WGS sequence"/>
</dbReference>
<evidence type="ECO:0000313" key="4">
    <source>
        <dbReference type="EMBL" id="KAG2187087.1"/>
    </source>
</evidence>
<dbReference type="Pfam" id="PF13673">
    <property type="entry name" value="Acetyltransf_10"/>
    <property type="match status" value="1"/>
</dbReference>
<gene>
    <name evidence="4" type="ORF">INT44_004757</name>
</gene>
<keyword evidence="2" id="KW-0012">Acyltransferase</keyword>
<sequence length="197" mass="21532">MPSVSMAKTPSDLSYRHVKPDDLDTIANLETNSYDPDEAASRESIAKRIDIAQTRPALFLVATAHTVIEKCDMELGLCTQEEVETVMAFVNATLTTSDLVTDESMRSHEDNGTTVAIHSVCVSPQYRGQGIAQKLLGNYLDGLRAAASNGNNKQYKRVALLSRPQLVGLYEKAGFKCIGQSSVVHGPEPWFDCIIDL</sequence>
<evidence type="ECO:0000259" key="3">
    <source>
        <dbReference type="PROSITE" id="PS51186"/>
    </source>
</evidence>
<dbReference type="AlphaFoldDB" id="A0A8H7UME6"/>
<dbReference type="InterPro" id="IPR016181">
    <property type="entry name" value="Acyl_CoA_acyltransferase"/>
</dbReference>
<dbReference type="SUPFAM" id="SSF55729">
    <property type="entry name" value="Acyl-CoA N-acyltransferases (Nat)"/>
    <property type="match status" value="1"/>
</dbReference>
<feature type="domain" description="N-acetyltransferase" evidence="3">
    <location>
        <begin position="13"/>
        <end position="197"/>
    </location>
</feature>
<dbReference type="PANTHER" id="PTHR10908:SF0">
    <property type="entry name" value="SEROTONIN N-ACETYLTRANSFERASE"/>
    <property type="match status" value="1"/>
</dbReference>
<dbReference type="GO" id="GO:0008080">
    <property type="term" value="F:N-acetyltransferase activity"/>
    <property type="evidence" value="ECO:0007669"/>
    <property type="project" value="UniProtKB-ARBA"/>
</dbReference>
<dbReference type="OrthoDB" id="30840at2759"/>
<dbReference type="CDD" id="cd04301">
    <property type="entry name" value="NAT_SF"/>
    <property type="match status" value="1"/>
</dbReference>